<dbReference type="CDD" id="cd02612">
    <property type="entry name" value="HAD_PGPPase"/>
    <property type="match status" value="1"/>
</dbReference>
<keyword evidence="6" id="KW-1185">Reference proteome</keyword>
<gene>
    <name evidence="5" type="ORF">N866_04855</name>
</gene>
<comment type="similarity">
    <text evidence="1">Belongs to the HAD-like hydrolase superfamily. SerB family.</text>
</comment>
<dbReference type="GO" id="GO:0046872">
    <property type="term" value="F:metal ion binding"/>
    <property type="evidence" value="ECO:0007669"/>
    <property type="project" value="UniProtKB-KW"/>
</dbReference>
<proteinExistence type="inferred from homology"/>
<keyword evidence="3" id="KW-0378">Hydrolase</keyword>
<comment type="caution">
    <text evidence="5">The sequence shown here is derived from an EMBL/GenBank/DDBJ whole genome shotgun (WGS) entry which is preliminary data.</text>
</comment>
<evidence type="ECO:0000256" key="1">
    <source>
        <dbReference type="ARBA" id="ARBA00009184"/>
    </source>
</evidence>
<protein>
    <submittedName>
        <fullName evidence="5">Haloacid dehalogenase</fullName>
    </submittedName>
</protein>
<evidence type="ECO:0000256" key="3">
    <source>
        <dbReference type="ARBA" id="ARBA00022801"/>
    </source>
</evidence>
<reference evidence="5 6" key="1">
    <citation type="submission" date="2014-01" db="EMBL/GenBank/DDBJ databases">
        <title>Actinotalea ferrariae CF5-4.</title>
        <authorList>
            <person name="Chen F."/>
            <person name="Li Y."/>
            <person name="Wang G."/>
        </authorList>
    </citation>
    <scope>NUCLEOTIDE SEQUENCE [LARGE SCALE GENOMIC DNA]</scope>
    <source>
        <strain evidence="5 6">CF5-4</strain>
    </source>
</reference>
<dbReference type="Gene3D" id="1.20.1440.100">
    <property type="entry name" value="SG protein - dephosphorylation function"/>
    <property type="match status" value="1"/>
</dbReference>
<keyword evidence="2" id="KW-0479">Metal-binding</keyword>
<dbReference type="PANTHER" id="PTHR43344">
    <property type="entry name" value="PHOSPHOSERINE PHOSPHATASE"/>
    <property type="match status" value="1"/>
</dbReference>
<name>A0A021VS49_9CELL</name>
<accession>A0A021VS49</accession>
<dbReference type="Proteomes" id="UP000019753">
    <property type="component" value="Unassembled WGS sequence"/>
</dbReference>
<dbReference type="PANTHER" id="PTHR43344:SF15">
    <property type="entry name" value="PHOSPHOSERINE PHOSPHATASE SERB1"/>
    <property type="match status" value="1"/>
</dbReference>
<organism evidence="5 6">
    <name type="scientific">Actinotalea ferrariae CF5-4</name>
    <dbReference type="NCBI Taxonomy" id="948458"/>
    <lineage>
        <taxon>Bacteria</taxon>
        <taxon>Bacillati</taxon>
        <taxon>Actinomycetota</taxon>
        <taxon>Actinomycetes</taxon>
        <taxon>Micrococcales</taxon>
        <taxon>Cellulomonadaceae</taxon>
        <taxon>Actinotalea</taxon>
    </lineage>
</organism>
<sequence>MPDPAPPVAAFFDLDNTIIRGASAFHLAVGLRRRGFVSIRDIAQVARQHLRYLAFGENLKDIADIRSRALSVVAGRSVADITSIGEEVWDEVLSLRIFPGAQALLSDHLARGHQVWIITASPIEIGRLIGSRLGVTGALGTVAEHKDGIYTGRLIGDLMHGAAKARAVDELARTEGLDLEDCYAYGDSTNDLPILSAVGHPFAINPDVRLRRHAAEHGWPVHEFRGRRRTAARRGVQTASVAGFLWVARLAFRTVQRRLGG</sequence>
<evidence type="ECO:0000313" key="6">
    <source>
        <dbReference type="Proteomes" id="UP000019753"/>
    </source>
</evidence>
<dbReference type="InterPro" id="IPR006385">
    <property type="entry name" value="HAD_hydro_SerB1"/>
</dbReference>
<dbReference type="InterPro" id="IPR023214">
    <property type="entry name" value="HAD_sf"/>
</dbReference>
<dbReference type="SUPFAM" id="SSF56784">
    <property type="entry name" value="HAD-like"/>
    <property type="match status" value="1"/>
</dbReference>
<dbReference type="FunFam" id="3.40.50.1000:FF:000025">
    <property type="entry name" value="HAD hydrolase, family IB"/>
    <property type="match status" value="1"/>
</dbReference>
<dbReference type="InterPro" id="IPR050582">
    <property type="entry name" value="HAD-like_SerB"/>
</dbReference>
<evidence type="ECO:0000313" key="5">
    <source>
        <dbReference type="EMBL" id="EYR62850.1"/>
    </source>
</evidence>
<dbReference type="InterPro" id="IPR036412">
    <property type="entry name" value="HAD-like_sf"/>
</dbReference>
<dbReference type="NCBIfam" id="TIGR01488">
    <property type="entry name" value="HAD-SF-IB"/>
    <property type="match status" value="1"/>
</dbReference>
<keyword evidence="4" id="KW-0460">Magnesium</keyword>
<dbReference type="NCBIfam" id="TIGR01490">
    <property type="entry name" value="HAD-SF-IB-hyp1"/>
    <property type="match status" value="1"/>
</dbReference>
<dbReference type="OrthoDB" id="25607at2"/>
<dbReference type="Gene3D" id="3.40.50.1000">
    <property type="entry name" value="HAD superfamily/HAD-like"/>
    <property type="match status" value="1"/>
</dbReference>
<evidence type="ECO:0000256" key="4">
    <source>
        <dbReference type="ARBA" id="ARBA00022842"/>
    </source>
</evidence>
<dbReference type="Pfam" id="PF12710">
    <property type="entry name" value="HAD"/>
    <property type="match status" value="1"/>
</dbReference>
<dbReference type="EMBL" id="AXCW01000160">
    <property type="protein sequence ID" value="EYR62850.1"/>
    <property type="molecule type" value="Genomic_DNA"/>
</dbReference>
<evidence type="ECO:0000256" key="2">
    <source>
        <dbReference type="ARBA" id="ARBA00022723"/>
    </source>
</evidence>
<dbReference type="AlphaFoldDB" id="A0A021VS49"/>
<dbReference type="GO" id="GO:0016787">
    <property type="term" value="F:hydrolase activity"/>
    <property type="evidence" value="ECO:0007669"/>
    <property type="project" value="UniProtKB-KW"/>
</dbReference>